<keyword evidence="3" id="KW-1185">Reference proteome</keyword>
<accession>A0A841MIU9</accession>
<reference evidence="2 3" key="1">
    <citation type="submission" date="2020-08" db="EMBL/GenBank/DDBJ databases">
        <title>Genomic Encyclopedia of Type Strains, Phase IV (KMG-IV): sequencing the most valuable type-strain genomes for metagenomic binning, comparative biology and taxonomic classification.</title>
        <authorList>
            <person name="Goeker M."/>
        </authorList>
    </citation>
    <scope>NUCLEOTIDE SEQUENCE [LARGE SCALE GENOMIC DNA]</scope>
    <source>
        <strain evidence="2 3">DSM 102044</strain>
    </source>
</reference>
<evidence type="ECO:0000313" key="3">
    <source>
        <dbReference type="Proteomes" id="UP000588604"/>
    </source>
</evidence>
<name>A0A841MIU9_9BACT</name>
<dbReference type="PROSITE" id="PS51257">
    <property type="entry name" value="PROKAR_LIPOPROTEIN"/>
    <property type="match status" value="1"/>
</dbReference>
<keyword evidence="1" id="KW-0732">Signal</keyword>
<gene>
    <name evidence="2" type="ORF">FHS59_003865</name>
</gene>
<proteinExistence type="predicted"/>
<organism evidence="2 3">
    <name type="scientific">Algoriphagus iocasae</name>
    <dbReference type="NCBI Taxonomy" id="1836499"/>
    <lineage>
        <taxon>Bacteria</taxon>
        <taxon>Pseudomonadati</taxon>
        <taxon>Bacteroidota</taxon>
        <taxon>Cytophagia</taxon>
        <taxon>Cytophagales</taxon>
        <taxon>Cyclobacteriaceae</taxon>
        <taxon>Algoriphagus</taxon>
    </lineage>
</organism>
<dbReference type="Proteomes" id="UP000588604">
    <property type="component" value="Unassembled WGS sequence"/>
</dbReference>
<feature type="chain" id="PRO_5032748902" evidence="1">
    <location>
        <begin position="23"/>
        <end position="195"/>
    </location>
</feature>
<dbReference type="EMBL" id="JACIJO010000003">
    <property type="protein sequence ID" value="MBB6328222.1"/>
    <property type="molecule type" value="Genomic_DNA"/>
</dbReference>
<evidence type="ECO:0000313" key="2">
    <source>
        <dbReference type="EMBL" id="MBB6328222.1"/>
    </source>
</evidence>
<protein>
    <submittedName>
        <fullName evidence="2">Uncharacterized protein</fullName>
    </submittedName>
</protein>
<evidence type="ECO:0000256" key="1">
    <source>
        <dbReference type="SAM" id="SignalP"/>
    </source>
</evidence>
<dbReference type="AlphaFoldDB" id="A0A841MIU9"/>
<comment type="caution">
    <text evidence="2">The sequence shown here is derived from an EMBL/GenBank/DDBJ whole genome shotgun (WGS) entry which is preliminary data.</text>
</comment>
<sequence length="195" mass="21824">MKKSIKILLVFAAILFLGTACSSDDENPMDQSIYYFRFKVDGNQVDYQYQPQTQINLTGGKYYDDVNQLHIIQLSGAENIFQPLQNQVIFRLDHTEDLIAGVNYSNVPISDGTILHTLLFSYMDENGTAYLATNNILGLALWDEVRIRFDQIDSNGLKGVFSGTGKVYDSSGGTNTLIGQVTITEGEFFVPRNNE</sequence>
<dbReference type="RefSeq" id="WP_184496994.1">
    <property type="nucleotide sequence ID" value="NZ_JACIJO010000003.1"/>
</dbReference>
<feature type="signal peptide" evidence="1">
    <location>
        <begin position="1"/>
        <end position="22"/>
    </location>
</feature>